<dbReference type="Proteomes" id="UP000830375">
    <property type="component" value="Unassembled WGS sequence"/>
</dbReference>
<proteinExistence type="predicted"/>
<comment type="caution">
    <text evidence="1">The sequence shown here is derived from an EMBL/GenBank/DDBJ whole genome shotgun (WGS) entry which is preliminary data.</text>
</comment>
<reference evidence="1 2" key="1">
    <citation type="submission" date="2022-01" db="EMBL/GenBank/DDBJ databases">
        <title>A high-quality chromosome-level genome assembly of rohu carp, Labeo rohita.</title>
        <authorList>
            <person name="Arick M.A. II"/>
            <person name="Hsu C.-Y."/>
            <person name="Magbanua Z."/>
            <person name="Pechanova O."/>
            <person name="Grover C."/>
            <person name="Miller E."/>
            <person name="Thrash A."/>
            <person name="Ezzel L."/>
            <person name="Alam S."/>
            <person name="Benzie J."/>
            <person name="Hamilton M."/>
            <person name="Karsi A."/>
            <person name="Lawrence M.L."/>
            <person name="Peterson D.G."/>
        </authorList>
    </citation>
    <scope>NUCLEOTIDE SEQUENCE [LARGE SCALE GENOMIC DNA]</scope>
    <source>
        <strain evidence="2">BAU-BD-2019</strain>
        <tissue evidence="1">Blood</tissue>
    </source>
</reference>
<evidence type="ECO:0000313" key="1">
    <source>
        <dbReference type="EMBL" id="KAI2655596.1"/>
    </source>
</evidence>
<accession>A0ABQ8LY79</accession>
<gene>
    <name evidence="1" type="ORF">H4Q32_018019</name>
</gene>
<dbReference type="EMBL" id="JACTAM010000016">
    <property type="protein sequence ID" value="KAI2655596.1"/>
    <property type="molecule type" value="Genomic_DNA"/>
</dbReference>
<organism evidence="1 2">
    <name type="scientific">Labeo rohita</name>
    <name type="common">Indian major carp</name>
    <name type="synonym">Cyprinus rohita</name>
    <dbReference type="NCBI Taxonomy" id="84645"/>
    <lineage>
        <taxon>Eukaryota</taxon>
        <taxon>Metazoa</taxon>
        <taxon>Chordata</taxon>
        <taxon>Craniata</taxon>
        <taxon>Vertebrata</taxon>
        <taxon>Euteleostomi</taxon>
        <taxon>Actinopterygii</taxon>
        <taxon>Neopterygii</taxon>
        <taxon>Teleostei</taxon>
        <taxon>Ostariophysi</taxon>
        <taxon>Cypriniformes</taxon>
        <taxon>Cyprinidae</taxon>
        <taxon>Labeoninae</taxon>
        <taxon>Labeonini</taxon>
        <taxon>Labeo</taxon>
    </lineage>
</organism>
<name>A0ABQ8LY79_LABRO</name>
<keyword evidence="2" id="KW-1185">Reference proteome</keyword>
<sequence length="179" mass="20892">MPFDKRKERSDIIDASMDVHDYASPAVNEFDLCVQDLKKNVKDVDSRLKDQERLTSTWGMRISDLERYSRRWNLRLFGVPKTFKEDIRSKVIRICSETYPKAKNKYPDVVDTVHQLGRRAAKKSQFLKDNNLRFAEDLTALDRERRKSLWPKVREARAAGKTAYHIGVRAFIEGAEITS</sequence>
<protein>
    <submittedName>
        <fullName evidence="1">Ribonuclease Y</fullName>
    </submittedName>
</protein>
<evidence type="ECO:0000313" key="2">
    <source>
        <dbReference type="Proteomes" id="UP000830375"/>
    </source>
</evidence>